<comment type="catalytic activity">
    <reaction evidence="8 9">
        <text>geranylgeranyl diphosphate + L-cysteinyl-[protein] = S-geranylgeranyl-L-cysteinyl-[protein] + diphosphate</text>
        <dbReference type="Rhea" id="RHEA:21240"/>
        <dbReference type="Rhea" id="RHEA-COMP:10131"/>
        <dbReference type="Rhea" id="RHEA-COMP:11537"/>
        <dbReference type="ChEBI" id="CHEBI:29950"/>
        <dbReference type="ChEBI" id="CHEBI:33019"/>
        <dbReference type="ChEBI" id="CHEBI:57533"/>
        <dbReference type="ChEBI" id="CHEBI:86021"/>
        <dbReference type="EC" id="2.5.1.60"/>
    </reaction>
</comment>
<evidence type="ECO:0000256" key="8">
    <source>
        <dbReference type="ARBA" id="ARBA00047658"/>
    </source>
</evidence>
<dbReference type="Gene3D" id="3.80.10.10">
    <property type="entry name" value="Ribonuclease Inhibitor"/>
    <property type="match status" value="1"/>
</dbReference>
<dbReference type="Gramene" id="CDY65535">
    <property type="protein sequence ID" value="CDY65535"/>
    <property type="gene ID" value="GSBRNA2T00046770001"/>
</dbReference>
<evidence type="ECO:0000313" key="11">
    <source>
        <dbReference type="Proteomes" id="UP000028999"/>
    </source>
</evidence>
<comment type="function">
    <text evidence="9">Catalyzes the transfer of a geranyl-geranyl moiety from geranyl-geranyl pyrophosphate to cysteines occuring in specific C-terminal amino acid sequences.</text>
</comment>
<dbReference type="OMA" id="WRQEAIA"/>
<dbReference type="InterPro" id="IPR001611">
    <property type="entry name" value="Leu-rich_rpt"/>
</dbReference>
<protein>
    <recommendedName>
        <fullName evidence="3 9">Geranylgeranyl transferase type-2 subunit alpha</fullName>
        <ecNumber evidence="2 9">2.5.1.60</ecNumber>
    </recommendedName>
    <alternativeName>
        <fullName evidence="7 9">Geranylgeranyl transferase type II subunit alpha</fullName>
    </alternativeName>
</protein>
<comment type="similarity">
    <text evidence="1 9">Belongs to the protein prenyltransferase subunit alpha family.</text>
</comment>
<evidence type="ECO:0000256" key="3">
    <source>
        <dbReference type="ARBA" id="ARBA00014772"/>
    </source>
</evidence>
<dbReference type="Gene3D" id="1.25.40.120">
    <property type="entry name" value="Protein prenylyltransferase"/>
    <property type="match status" value="1"/>
</dbReference>
<dbReference type="Proteomes" id="UP000028999">
    <property type="component" value="Unassembled WGS sequence"/>
</dbReference>
<evidence type="ECO:0000256" key="5">
    <source>
        <dbReference type="ARBA" id="ARBA00022679"/>
    </source>
</evidence>
<dbReference type="GO" id="GO:0004663">
    <property type="term" value="F:Rab geranylgeranyltransferase activity"/>
    <property type="evidence" value="ECO:0007669"/>
    <property type="project" value="UniProtKB-UniRule"/>
</dbReference>
<dbReference type="InterPro" id="IPR002088">
    <property type="entry name" value="Prenyl_trans_a"/>
</dbReference>
<dbReference type="GO" id="GO:0005737">
    <property type="term" value="C:cytoplasm"/>
    <property type="evidence" value="ECO:0000318"/>
    <property type="project" value="GO_Central"/>
</dbReference>
<dbReference type="PROSITE" id="PS51147">
    <property type="entry name" value="PFTA"/>
    <property type="match status" value="5"/>
</dbReference>
<keyword evidence="6" id="KW-0677">Repeat</keyword>
<dbReference type="PaxDb" id="3708-A0A078JGA5"/>
<dbReference type="PANTHER" id="PTHR11129:SF2">
    <property type="entry name" value="GERANYLGERANYL TRANSFERASE TYPE-2 SUBUNIT ALPHA"/>
    <property type="match status" value="1"/>
</dbReference>
<gene>
    <name evidence="10" type="primary">BnaC01g41500D</name>
    <name evidence="10" type="ORF">GSBRNA2T00046770001</name>
</gene>
<dbReference type="GO" id="GO:0006888">
    <property type="term" value="P:endoplasmic reticulum to Golgi vesicle-mediated transport"/>
    <property type="evidence" value="ECO:0000318"/>
    <property type="project" value="GO_Central"/>
</dbReference>
<proteinExistence type="inferred from homology"/>
<name>A0A078JGA5_BRANA</name>
<sequence length="726" mass="82666">MLTLVYSTSSLPGRQSNLSLSLSRISLLRDLADQKFESHTLAYLTFVSYHRGNMHGRPRKAYKPEEEAASAAKAAKLRSLQNQFMSNHHAKIYTKEAIDLSTKLLEINPEAYTAWNYRKLAVEDTLSREESNQDLVKSVLDEELKVVESALRQNFKSYGAWHHRKWVLSKGHSSVGNELRLLDKFQTLDSRNFHAWNYRRFVVELTNRSKEDELKYTEDMISKDFSNYSAWHNRSVLLSSLLAKAEGFMPNEKIPDEYQLVHDAIFTDEDDQSGWFYHLWLLDQTVNVETPLLTSSWPSHAGCLNDSSSSKLTTSCSESGSFPLILYFNQAVGGVSSSSTVTIDTELKGNEDVVWEPVSKKNSHVSCVWVARLKYISSEPCFGKEYKVKVKIGNSPGIVSSRGCNFSASYEFVFTAHVHDTVEESSQEGIVSWTDGFDIWDAESKDLNALATLDRSNAQMDSKWRQEAIAEEIDLFRELPDSKIGKLTLARLLMAKAMISDDAVKGVHYNEILELYKDLMALDSSHYQYYKDVHSVALLRKVTSSTEDLSGHLFRCRNMNNSVCLRLNNLSLSRIASVEKLLFVQMLDLSHNELHSTEGLEGMQLLSCLNLSHNRIRSFSALDSLRHLKQLRVLDVSHNHIGEHSVDTTRYLCSSPLFNSEWTRDEVGRQMPTLVTKYWDAYFVLRDLNLKQLDITGNVIAGDVFSSFVLRVVPKLVWLDGKKLEI</sequence>
<keyword evidence="5 9" id="KW-0808">Transferase</keyword>
<evidence type="ECO:0000256" key="9">
    <source>
        <dbReference type="RuleBase" id="RU367120"/>
    </source>
</evidence>
<evidence type="ECO:0000313" key="10">
    <source>
        <dbReference type="EMBL" id="CDY65535.1"/>
    </source>
</evidence>
<evidence type="ECO:0000256" key="6">
    <source>
        <dbReference type="ARBA" id="ARBA00022737"/>
    </source>
</evidence>
<dbReference type="SUPFAM" id="SSF52058">
    <property type="entry name" value="L domain-like"/>
    <property type="match status" value="1"/>
</dbReference>
<evidence type="ECO:0000256" key="2">
    <source>
        <dbReference type="ARBA" id="ARBA00012656"/>
    </source>
</evidence>
<evidence type="ECO:0000256" key="1">
    <source>
        <dbReference type="ARBA" id="ARBA00006734"/>
    </source>
</evidence>
<evidence type="ECO:0000256" key="7">
    <source>
        <dbReference type="ARBA" id="ARBA00031267"/>
    </source>
</evidence>
<dbReference type="GO" id="GO:0097354">
    <property type="term" value="P:prenylation"/>
    <property type="evidence" value="ECO:0007669"/>
    <property type="project" value="UniProtKB-UniRule"/>
</dbReference>
<evidence type="ECO:0000256" key="4">
    <source>
        <dbReference type="ARBA" id="ARBA00022602"/>
    </source>
</evidence>
<dbReference type="PANTHER" id="PTHR11129">
    <property type="entry name" value="PROTEIN FARNESYLTRANSFERASE ALPHA SUBUNIT/RAB GERANYLGERANYL TRANSFERASE ALPHA SUBUNIT"/>
    <property type="match status" value="1"/>
</dbReference>
<dbReference type="EMBL" id="LK034828">
    <property type="protein sequence ID" value="CDY65535.1"/>
    <property type="molecule type" value="Genomic_DNA"/>
</dbReference>
<dbReference type="Pfam" id="PF01239">
    <property type="entry name" value="PPTA"/>
    <property type="match status" value="5"/>
</dbReference>
<dbReference type="GO" id="GO:0005968">
    <property type="term" value="C:Rab-protein geranylgeranyltransferase complex"/>
    <property type="evidence" value="ECO:0000318"/>
    <property type="project" value="GO_Central"/>
</dbReference>
<keyword evidence="4 9" id="KW-0637">Prenyltransferase</keyword>
<dbReference type="InterPro" id="IPR032675">
    <property type="entry name" value="LRR_dom_sf"/>
</dbReference>
<dbReference type="PROSITE" id="PS51450">
    <property type="entry name" value="LRR"/>
    <property type="match status" value="1"/>
</dbReference>
<dbReference type="FunFam" id="1.25.40.120:FF:000035">
    <property type="entry name" value="Geranylgeranyl transferase type-2 subunit alpha"/>
    <property type="match status" value="1"/>
</dbReference>
<dbReference type="AlphaFoldDB" id="A0A078JGA5"/>
<organism evidence="10 11">
    <name type="scientific">Brassica napus</name>
    <name type="common">Rape</name>
    <dbReference type="NCBI Taxonomy" id="3708"/>
    <lineage>
        <taxon>Eukaryota</taxon>
        <taxon>Viridiplantae</taxon>
        <taxon>Streptophyta</taxon>
        <taxon>Embryophyta</taxon>
        <taxon>Tracheophyta</taxon>
        <taxon>Spermatophyta</taxon>
        <taxon>Magnoliopsida</taxon>
        <taxon>eudicotyledons</taxon>
        <taxon>Gunneridae</taxon>
        <taxon>Pentapetalae</taxon>
        <taxon>rosids</taxon>
        <taxon>malvids</taxon>
        <taxon>Brassicales</taxon>
        <taxon>Brassicaceae</taxon>
        <taxon>Brassiceae</taxon>
        <taxon>Brassica</taxon>
    </lineage>
</organism>
<reference evidence="10 11" key="1">
    <citation type="journal article" date="2014" name="Science">
        <title>Plant genetics. Early allopolyploid evolution in the post-Neolithic Brassica napus oilseed genome.</title>
        <authorList>
            <person name="Chalhoub B."/>
            <person name="Denoeud F."/>
            <person name="Liu S."/>
            <person name="Parkin I.A."/>
            <person name="Tang H."/>
            <person name="Wang X."/>
            <person name="Chiquet J."/>
            <person name="Belcram H."/>
            <person name="Tong C."/>
            <person name="Samans B."/>
            <person name="Correa M."/>
            <person name="Da Silva C."/>
            <person name="Just J."/>
            <person name="Falentin C."/>
            <person name="Koh C.S."/>
            <person name="Le Clainche I."/>
            <person name="Bernard M."/>
            <person name="Bento P."/>
            <person name="Noel B."/>
            <person name="Labadie K."/>
            <person name="Alberti A."/>
            <person name="Charles M."/>
            <person name="Arnaud D."/>
            <person name="Guo H."/>
            <person name="Daviaud C."/>
            <person name="Alamery S."/>
            <person name="Jabbari K."/>
            <person name="Zhao M."/>
            <person name="Edger P.P."/>
            <person name="Chelaifa H."/>
            <person name="Tack D."/>
            <person name="Lassalle G."/>
            <person name="Mestiri I."/>
            <person name="Schnel N."/>
            <person name="Le Paslier M.C."/>
            <person name="Fan G."/>
            <person name="Renault V."/>
            <person name="Bayer P.E."/>
            <person name="Golicz A.A."/>
            <person name="Manoli S."/>
            <person name="Lee T.H."/>
            <person name="Thi V.H."/>
            <person name="Chalabi S."/>
            <person name="Hu Q."/>
            <person name="Fan C."/>
            <person name="Tollenaere R."/>
            <person name="Lu Y."/>
            <person name="Battail C."/>
            <person name="Shen J."/>
            <person name="Sidebottom C.H."/>
            <person name="Wang X."/>
            <person name="Canaguier A."/>
            <person name="Chauveau A."/>
            <person name="Berard A."/>
            <person name="Deniot G."/>
            <person name="Guan M."/>
            <person name="Liu Z."/>
            <person name="Sun F."/>
            <person name="Lim Y.P."/>
            <person name="Lyons E."/>
            <person name="Town C.D."/>
            <person name="Bancroft I."/>
            <person name="Wang X."/>
            <person name="Meng J."/>
            <person name="Ma J."/>
            <person name="Pires J.C."/>
            <person name="King G.J."/>
            <person name="Brunel D."/>
            <person name="Delourme R."/>
            <person name="Renard M."/>
            <person name="Aury J.M."/>
            <person name="Adams K.L."/>
            <person name="Batley J."/>
            <person name="Snowdon R.J."/>
            <person name="Tost J."/>
            <person name="Edwards D."/>
            <person name="Zhou Y."/>
            <person name="Hua W."/>
            <person name="Sharpe A.G."/>
            <person name="Paterson A.H."/>
            <person name="Guan C."/>
            <person name="Wincker P."/>
        </authorList>
    </citation>
    <scope>NUCLEOTIDE SEQUENCE [LARGE SCALE GENOMIC DNA]</scope>
    <source>
        <strain evidence="11">cv. Darmor-bzh</strain>
    </source>
</reference>
<accession>A0A078JGA5</accession>
<dbReference type="SUPFAM" id="SSF48439">
    <property type="entry name" value="Protein prenylyltransferase"/>
    <property type="match status" value="1"/>
</dbReference>
<dbReference type="STRING" id="3708.A0A078JGA5"/>
<keyword evidence="11" id="KW-1185">Reference proteome</keyword>
<dbReference type="EC" id="2.5.1.60" evidence="2 9"/>